<dbReference type="CDD" id="cd08441">
    <property type="entry name" value="PBP2_MetR"/>
    <property type="match status" value="1"/>
</dbReference>
<dbReference type="PROSITE" id="PS50931">
    <property type="entry name" value="HTH_LYSR"/>
    <property type="match status" value="1"/>
</dbReference>
<evidence type="ECO:0000256" key="2">
    <source>
        <dbReference type="ARBA" id="ARBA00009437"/>
    </source>
</evidence>
<evidence type="ECO:0000259" key="10">
    <source>
        <dbReference type="PROSITE" id="PS50931"/>
    </source>
</evidence>
<feature type="domain" description="HTH lysR-type" evidence="10">
    <location>
        <begin position="5"/>
        <end position="62"/>
    </location>
</feature>
<dbReference type="GO" id="GO:0003700">
    <property type="term" value="F:DNA-binding transcription factor activity"/>
    <property type="evidence" value="ECO:0007669"/>
    <property type="project" value="InterPro"/>
</dbReference>
<evidence type="ECO:0000256" key="7">
    <source>
        <dbReference type="ARBA" id="ARBA00023125"/>
    </source>
</evidence>
<dbReference type="SUPFAM" id="SSF46785">
    <property type="entry name" value="Winged helix' DNA-binding domain"/>
    <property type="match status" value="1"/>
</dbReference>
<dbReference type="InterPro" id="IPR036390">
    <property type="entry name" value="WH_DNA-bd_sf"/>
</dbReference>
<gene>
    <name evidence="11" type="ORF">DU000_12185</name>
</gene>
<dbReference type="EMBL" id="QPGB01000007">
    <property type="protein sequence ID" value="RCS56514.1"/>
    <property type="molecule type" value="Genomic_DNA"/>
</dbReference>
<keyword evidence="8" id="KW-0804">Transcription</keyword>
<evidence type="ECO:0000313" key="12">
    <source>
        <dbReference type="Proteomes" id="UP000252357"/>
    </source>
</evidence>
<sequence length="306" mass="34027">MKTPLELRHLLTLNALAQVGTLSKAAEMLHVTQSALSHQLMALEAHYGGELFVRKSNPLRWTPIGERLLALAQTVLPTVQAAERDIVRLHQPNVGPLRIAVECHTCFDWLMPAMDAYRQDWPEVELDIVSGFHADPVGLLDNHSADFAILTEAQDDPSIVQVPLFRYEVVAVLANDHPLGKKAILQASDFAKDTLITYPVPESMLDIYRQLLQPAGIAPAKRTAQLTVALLQLVASRRGIAALPAWAVESYVQKQYIQTRRITKKGLYATLYVAIRQADAEKAYLQAFAELLKQNCVKELIGIELL</sequence>
<keyword evidence="4" id="KW-0963">Cytoplasm</keyword>
<dbReference type="Pfam" id="PF03466">
    <property type="entry name" value="LysR_substrate"/>
    <property type="match status" value="1"/>
</dbReference>
<comment type="caution">
    <text evidence="11">The sequence shown here is derived from an EMBL/GenBank/DDBJ whole genome shotgun (WGS) entry which is preliminary data.</text>
</comment>
<dbReference type="GO" id="GO:0032993">
    <property type="term" value="C:protein-DNA complex"/>
    <property type="evidence" value="ECO:0007669"/>
    <property type="project" value="TreeGrafter"/>
</dbReference>
<evidence type="ECO:0000256" key="9">
    <source>
        <dbReference type="ARBA" id="ARBA00023167"/>
    </source>
</evidence>
<keyword evidence="6" id="KW-0805">Transcription regulation</keyword>
<evidence type="ECO:0000256" key="3">
    <source>
        <dbReference type="ARBA" id="ARBA00019365"/>
    </source>
</evidence>
<keyword evidence="9" id="KW-0486">Methionine biosynthesis</keyword>
<evidence type="ECO:0000256" key="8">
    <source>
        <dbReference type="ARBA" id="ARBA00023163"/>
    </source>
</evidence>
<dbReference type="OrthoDB" id="155872at2"/>
<comment type="subcellular location">
    <subcellularLocation>
        <location evidence="1">Cytoplasm</location>
    </subcellularLocation>
</comment>
<keyword evidence="5" id="KW-0028">Amino-acid biosynthesis</keyword>
<dbReference type="PANTHER" id="PTHR30346">
    <property type="entry name" value="TRANSCRIPTIONAL DUAL REGULATOR HCAR-RELATED"/>
    <property type="match status" value="1"/>
</dbReference>
<dbReference type="SUPFAM" id="SSF53850">
    <property type="entry name" value="Periplasmic binding protein-like II"/>
    <property type="match status" value="1"/>
</dbReference>
<dbReference type="InterPro" id="IPR005119">
    <property type="entry name" value="LysR_subst-bd"/>
</dbReference>
<accession>A0A368KZG4</accession>
<evidence type="ECO:0000256" key="4">
    <source>
        <dbReference type="ARBA" id="ARBA00022490"/>
    </source>
</evidence>
<reference evidence="11 12" key="1">
    <citation type="journal article" date="2018" name="Int. J. Syst. Evol. Microbiol.">
        <title>Parvibium lacunae gen. nov., sp. nov., a new member of the family Alcaligenaceae isolated from a freshwater pond.</title>
        <authorList>
            <person name="Chen W.M."/>
            <person name="Xie P.B."/>
            <person name="Hsu M.Y."/>
            <person name="Sheu S.Y."/>
        </authorList>
    </citation>
    <scope>NUCLEOTIDE SEQUENCE [LARGE SCALE GENOMIC DNA]</scope>
    <source>
        <strain evidence="11 12">KMB9</strain>
    </source>
</reference>
<dbReference type="InterPro" id="IPR037406">
    <property type="entry name" value="MetR_PBP2"/>
</dbReference>
<dbReference type="InterPro" id="IPR000847">
    <property type="entry name" value="LysR_HTH_N"/>
</dbReference>
<dbReference type="AlphaFoldDB" id="A0A368KZG4"/>
<dbReference type="Gene3D" id="1.10.10.10">
    <property type="entry name" value="Winged helix-like DNA-binding domain superfamily/Winged helix DNA-binding domain"/>
    <property type="match status" value="1"/>
</dbReference>
<dbReference type="Proteomes" id="UP000252357">
    <property type="component" value="Unassembled WGS sequence"/>
</dbReference>
<keyword evidence="7" id="KW-0238">DNA-binding</keyword>
<evidence type="ECO:0000313" key="11">
    <source>
        <dbReference type="EMBL" id="RCS56514.1"/>
    </source>
</evidence>
<evidence type="ECO:0000256" key="6">
    <source>
        <dbReference type="ARBA" id="ARBA00023015"/>
    </source>
</evidence>
<dbReference type="GO" id="GO:0009086">
    <property type="term" value="P:methionine biosynthetic process"/>
    <property type="evidence" value="ECO:0007669"/>
    <property type="project" value="UniProtKB-KW"/>
</dbReference>
<keyword evidence="12" id="KW-1185">Reference proteome</keyword>
<name>A0A368KZG4_9BURK</name>
<dbReference type="PRINTS" id="PR00039">
    <property type="entry name" value="HTHLYSR"/>
</dbReference>
<protein>
    <recommendedName>
        <fullName evidence="3">HTH-type transcriptional regulator MetR</fullName>
    </recommendedName>
</protein>
<proteinExistence type="inferred from homology"/>
<dbReference type="GO" id="GO:0005737">
    <property type="term" value="C:cytoplasm"/>
    <property type="evidence" value="ECO:0007669"/>
    <property type="project" value="UniProtKB-SubCell"/>
</dbReference>
<evidence type="ECO:0000256" key="5">
    <source>
        <dbReference type="ARBA" id="ARBA00022605"/>
    </source>
</evidence>
<dbReference type="Pfam" id="PF00126">
    <property type="entry name" value="HTH_1"/>
    <property type="match status" value="1"/>
</dbReference>
<dbReference type="GO" id="GO:0003677">
    <property type="term" value="F:DNA binding"/>
    <property type="evidence" value="ECO:0007669"/>
    <property type="project" value="UniProtKB-KW"/>
</dbReference>
<dbReference type="Gene3D" id="3.40.190.10">
    <property type="entry name" value="Periplasmic binding protein-like II"/>
    <property type="match status" value="2"/>
</dbReference>
<comment type="similarity">
    <text evidence="2">Belongs to the LysR transcriptional regulatory family.</text>
</comment>
<organism evidence="11 12">
    <name type="scientific">Parvibium lacunae</name>
    <dbReference type="NCBI Taxonomy" id="1888893"/>
    <lineage>
        <taxon>Bacteria</taxon>
        <taxon>Pseudomonadati</taxon>
        <taxon>Pseudomonadota</taxon>
        <taxon>Betaproteobacteria</taxon>
        <taxon>Burkholderiales</taxon>
        <taxon>Alcaligenaceae</taxon>
        <taxon>Parvibium</taxon>
    </lineage>
</organism>
<dbReference type="InterPro" id="IPR036388">
    <property type="entry name" value="WH-like_DNA-bd_sf"/>
</dbReference>
<evidence type="ECO:0000256" key="1">
    <source>
        <dbReference type="ARBA" id="ARBA00004496"/>
    </source>
</evidence>
<dbReference type="PANTHER" id="PTHR30346:SF28">
    <property type="entry name" value="HTH-TYPE TRANSCRIPTIONAL REGULATOR CYNR"/>
    <property type="match status" value="1"/>
</dbReference>